<feature type="domain" description="Serpin" evidence="6">
    <location>
        <begin position="13"/>
        <end position="354"/>
    </location>
</feature>
<reference evidence="7" key="3">
    <citation type="submission" date="2025-09" db="UniProtKB">
        <authorList>
            <consortium name="Ensembl"/>
        </authorList>
    </citation>
    <scope>IDENTIFICATION</scope>
    <source>
        <strain evidence="7">Glennie</strain>
    </source>
</reference>
<keyword evidence="8" id="KW-1185">Reference proteome</keyword>
<organism evidence="7 8">
    <name type="scientific">Ornithorhynchus anatinus</name>
    <name type="common">Duckbill platypus</name>
    <dbReference type="NCBI Taxonomy" id="9258"/>
    <lineage>
        <taxon>Eukaryota</taxon>
        <taxon>Metazoa</taxon>
        <taxon>Chordata</taxon>
        <taxon>Craniata</taxon>
        <taxon>Vertebrata</taxon>
        <taxon>Euteleostomi</taxon>
        <taxon>Mammalia</taxon>
        <taxon>Monotremata</taxon>
        <taxon>Ornithorhynchidae</taxon>
        <taxon>Ornithorhynchus</taxon>
    </lineage>
</organism>
<evidence type="ECO:0000256" key="4">
    <source>
        <dbReference type="ARBA" id="ARBA00022900"/>
    </source>
</evidence>
<name>A0A6I8NEG9_ORNAN</name>
<comment type="subcellular location">
    <subcellularLocation>
        <location evidence="1">Nucleus</location>
    </subcellularLocation>
</comment>
<dbReference type="InterPro" id="IPR023796">
    <property type="entry name" value="Serpin_dom"/>
</dbReference>
<dbReference type="Pfam" id="PF00079">
    <property type="entry name" value="Serpin"/>
    <property type="match status" value="2"/>
</dbReference>
<evidence type="ECO:0000313" key="8">
    <source>
        <dbReference type="Proteomes" id="UP000002279"/>
    </source>
</evidence>
<keyword evidence="3" id="KW-0646">Protease inhibitor</keyword>
<dbReference type="Gene3D" id="3.30.497.10">
    <property type="entry name" value="Antithrombin, subunit I, domain 2"/>
    <property type="match status" value="2"/>
</dbReference>
<reference evidence="7 8" key="1">
    <citation type="journal article" date="2008" name="Nature">
        <title>Genome analysis of the platypus reveals unique signatures of evolution.</title>
        <authorList>
            <person name="Warren W.C."/>
            <person name="Hillier L.W."/>
            <person name="Marshall Graves J.A."/>
            <person name="Birney E."/>
            <person name="Ponting C.P."/>
            <person name="Grutzner F."/>
            <person name="Belov K."/>
            <person name="Miller W."/>
            <person name="Clarke L."/>
            <person name="Chinwalla A.T."/>
            <person name="Yang S.P."/>
            <person name="Heger A."/>
            <person name="Locke D.P."/>
            <person name="Miethke P."/>
            <person name="Waters P.D."/>
            <person name="Veyrunes F."/>
            <person name="Fulton L."/>
            <person name="Fulton B."/>
            <person name="Graves T."/>
            <person name="Wallis J."/>
            <person name="Puente X.S."/>
            <person name="Lopez-Otin C."/>
            <person name="Ordonez G.R."/>
            <person name="Eichler E.E."/>
            <person name="Chen L."/>
            <person name="Cheng Z."/>
            <person name="Deakin J.E."/>
            <person name="Alsop A."/>
            <person name="Thompson K."/>
            <person name="Kirby P."/>
            <person name="Papenfuss A.T."/>
            <person name="Wakefield M.J."/>
            <person name="Olender T."/>
            <person name="Lancet D."/>
            <person name="Huttley G.A."/>
            <person name="Smit A.F."/>
            <person name="Pask A."/>
            <person name="Temple-Smith P."/>
            <person name="Batzer M.A."/>
            <person name="Walker J.A."/>
            <person name="Konkel M.K."/>
            <person name="Harris R.S."/>
            <person name="Whittington C.M."/>
            <person name="Wong E.S."/>
            <person name="Gemmell N.J."/>
            <person name="Buschiazzo E."/>
            <person name="Vargas Jentzsch I.M."/>
            <person name="Merkel A."/>
            <person name="Schmitz J."/>
            <person name="Zemann A."/>
            <person name="Churakov G."/>
            <person name="Kriegs J.O."/>
            <person name="Brosius J."/>
            <person name="Murchison E.P."/>
            <person name="Sachidanandam R."/>
            <person name="Smith C."/>
            <person name="Hannon G.J."/>
            <person name="Tsend-Ayush E."/>
            <person name="McMillan D."/>
            <person name="Attenborough R."/>
            <person name="Rens W."/>
            <person name="Ferguson-Smith M."/>
            <person name="Lefevre C.M."/>
            <person name="Sharp J.A."/>
            <person name="Nicholas K.R."/>
            <person name="Ray D.A."/>
            <person name="Kube M."/>
            <person name="Reinhardt R."/>
            <person name="Pringle T.H."/>
            <person name="Taylor J."/>
            <person name="Jones R.C."/>
            <person name="Nixon B."/>
            <person name="Dacheux J.L."/>
            <person name="Niwa H."/>
            <person name="Sekita Y."/>
            <person name="Huang X."/>
            <person name="Stark A."/>
            <person name="Kheradpour P."/>
            <person name="Kellis M."/>
            <person name="Flicek P."/>
            <person name="Chen Y."/>
            <person name="Webber C."/>
            <person name="Hardison R."/>
            <person name="Nelson J."/>
            <person name="Hallsworth-Pepin K."/>
            <person name="Delehaunty K."/>
            <person name="Markovic C."/>
            <person name="Minx P."/>
            <person name="Feng Y."/>
            <person name="Kremitzki C."/>
            <person name="Mitreva M."/>
            <person name="Glasscock J."/>
            <person name="Wylie T."/>
            <person name="Wohldmann P."/>
            <person name="Thiru P."/>
            <person name="Nhan M.N."/>
            <person name="Pohl C.S."/>
            <person name="Smith S.M."/>
            <person name="Hou S."/>
            <person name="Nefedov M."/>
            <person name="de Jong P.J."/>
            <person name="Renfree M.B."/>
            <person name="Mardis E.R."/>
            <person name="Wilson R.K."/>
        </authorList>
    </citation>
    <scope>NUCLEOTIDE SEQUENCE [LARGE SCALE GENOMIC DNA]</scope>
    <source>
        <strain evidence="7 8">Glennie</strain>
    </source>
</reference>
<dbReference type="Proteomes" id="UP000002279">
    <property type="component" value="Chromosome X2"/>
</dbReference>
<dbReference type="InterPro" id="IPR042185">
    <property type="entry name" value="Serpin_sf_2"/>
</dbReference>
<accession>A0A6I8NEG9</accession>
<dbReference type="SMART" id="SM00093">
    <property type="entry name" value="SERPIN"/>
    <property type="match status" value="1"/>
</dbReference>
<dbReference type="InterPro" id="IPR000215">
    <property type="entry name" value="Serpin_fam"/>
</dbReference>
<dbReference type="InterPro" id="IPR036186">
    <property type="entry name" value="Serpin_sf"/>
</dbReference>
<evidence type="ECO:0000259" key="6">
    <source>
        <dbReference type="SMART" id="SM00093"/>
    </source>
</evidence>
<dbReference type="Ensembl" id="ENSOANT00000064862.1">
    <property type="protein sequence ID" value="ENSOANP00000039455.1"/>
    <property type="gene ID" value="ENSOANG00000047007.1"/>
</dbReference>
<dbReference type="PANTHER" id="PTHR11461">
    <property type="entry name" value="SERINE PROTEASE INHIBITOR, SERPIN"/>
    <property type="match status" value="1"/>
</dbReference>
<dbReference type="GO" id="GO:0005615">
    <property type="term" value="C:extracellular space"/>
    <property type="evidence" value="ECO:0007669"/>
    <property type="project" value="InterPro"/>
</dbReference>
<dbReference type="PANTHER" id="PTHR11461:SF175">
    <property type="entry name" value="SERPIN B10"/>
    <property type="match status" value="1"/>
</dbReference>
<dbReference type="GO" id="GO:0004867">
    <property type="term" value="F:serine-type endopeptidase inhibitor activity"/>
    <property type="evidence" value="ECO:0007669"/>
    <property type="project" value="UniProtKB-KW"/>
</dbReference>
<dbReference type="SUPFAM" id="SSF56574">
    <property type="entry name" value="Serpins"/>
    <property type="match status" value="1"/>
</dbReference>
<proteinExistence type="inferred from homology"/>
<evidence type="ECO:0000256" key="5">
    <source>
        <dbReference type="ARBA" id="ARBA00023242"/>
    </source>
</evidence>
<keyword evidence="4" id="KW-0722">Serine protease inhibitor</keyword>
<dbReference type="GeneTree" id="ENSGT00940000161205"/>
<dbReference type="Gene3D" id="2.30.39.10">
    <property type="entry name" value="Alpha-1-antitrypsin, domain 1"/>
    <property type="match status" value="1"/>
</dbReference>
<evidence type="ECO:0000256" key="3">
    <source>
        <dbReference type="ARBA" id="ARBA00022690"/>
    </source>
</evidence>
<evidence type="ECO:0000313" key="7">
    <source>
        <dbReference type="Ensembl" id="ENSOANP00000039455.1"/>
    </source>
</evidence>
<keyword evidence="5" id="KW-0539">Nucleus</keyword>
<comment type="similarity">
    <text evidence="2">Belongs to the serpin family. Ov-serpin subfamily.</text>
</comment>
<evidence type="ECO:0000256" key="1">
    <source>
        <dbReference type="ARBA" id="ARBA00004123"/>
    </source>
</evidence>
<evidence type="ECO:0000256" key="2">
    <source>
        <dbReference type="ARBA" id="ARBA00006426"/>
    </source>
</evidence>
<dbReference type="AlphaFoldDB" id="A0A6I8NEG9"/>
<protein>
    <submittedName>
        <fullName evidence="7">Serpin family B member 10</fullName>
    </submittedName>
</protein>
<dbReference type="GO" id="GO:0005634">
    <property type="term" value="C:nucleus"/>
    <property type="evidence" value="ECO:0007669"/>
    <property type="project" value="UniProtKB-SubCell"/>
</dbReference>
<dbReference type="InterPro" id="IPR042178">
    <property type="entry name" value="Serpin_sf_1"/>
</dbReference>
<gene>
    <name evidence="7" type="primary">SERPINB10</name>
</gene>
<reference evidence="7" key="2">
    <citation type="submission" date="2025-08" db="UniProtKB">
        <authorList>
            <consortium name="Ensembl"/>
        </authorList>
    </citation>
    <scope>IDENTIFICATION</scope>
    <source>
        <strain evidence="7">Glennie</strain>
    </source>
</reference>
<sequence length="354" mass="40335">MDTLSASNNQFALDLSKRLAESAAGKNIFFSPWSISTSLAMVYLGTKGNTAAQIVEVHSDNTRLWAKQEELGFSKIGNIYSEFHNAYLLKSISKLYGEKTSPFKGVSLQTEALFASLKIFFFHLFLSLGKIPDLLPDGSLDSLTKMVLVNAIYVKGKWEQKFMIQDTTEKPFRLNKTTTKPVQMMSMRKILHIFQVEEPPTKIFELHYNNCEINMFILLPYDLNGLQEKLNDWTCADMMDTGEVQVYLPRFKMEESYDLKSTLISMGMRDPFSQGRADFSGISERRDLFLSHVFHKAFVEVNEEGTEAAAGIGSVLTVQMTYPLITFNADHLFLFFIRHNHTNNILFLGRFCSP</sequence>